<organism evidence="2 3">
    <name type="scientific">Cryptolaemus montrouzieri</name>
    <dbReference type="NCBI Taxonomy" id="559131"/>
    <lineage>
        <taxon>Eukaryota</taxon>
        <taxon>Metazoa</taxon>
        <taxon>Ecdysozoa</taxon>
        <taxon>Arthropoda</taxon>
        <taxon>Hexapoda</taxon>
        <taxon>Insecta</taxon>
        <taxon>Pterygota</taxon>
        <taxon>Neoptera</taxon>
        <taxon>Endopterygota</taxon>
        <taxon>Coleoptera</taxon>
        <taxon>Polyphaga</taxon>
        <taxon>Cucujiformia</taxon>
        <taxon>Coccinelloidea</taxon>
        <taxon>Coccinellidae</taxon>
        <taxon>Scymninae</taxon>
        <taxon>Scymnini</taxon>
        <taxon>Cryptolaemus</taxon>
    </lineage>
</organism>
<reference evidence="2 3" key="1">
    <citation type="journal article" date="2021" name="BMC Biol.">
        <title>Horizontally acquired antibacterial genes associated with adaptive radiation of ladybird beetles.</title>
        <authorList>
            <person name="Li H.S."/>
            <person name="Tang X.F."/>
            <person name="Huang Y.H."/>
            <person name="Xu Z.Y."/>
            <person name="Chen M.L."/>
            <person name="Du X.Y."/>
            <person name="Qiu B.Y."/>
            <person name="Chen P.T."/>
            <person name="Zhang W."/>
            <person name="Slipinski A."/>
            <person name="Escalona H.E."/>
            <person name="Waterhouse R.M."/>
            <person name="Zwick A."/>
            <person name="Pang H."/>
        </authorList>
    </citation>
    <scope>NUCLEOTIDE SEQUENCE [LARGE SCALE GENOMIC DNA]</scope>
    <source>
        <strain evidence="2">SYSU2018</strain>
    </source>
</reference>
<protein>
    <submittedName>
        <fullName evidence="2">Uncharacterized protein</fullName>
    </submittedName>
</protein>
<comment type="caution">
    <text evidence="2">The sequence shown here is derived from an EMBL/GenBank/DDBJ whole genome shotgun (WGS) entry which is preliminary data.</text>
</comment>
<name>A0ABD2PGR6_9CUCU</name>
<feature type="coiled-coil region" evidence="1">
    <location>
        <begin position="5"/>
        <end position="32"/>
    </location>
</feature>
<evidence type="ECO:0000256" key="1">
    <source>
        <dbReference type="SAM" id="Coils"/>
    </source>
</evidence>
<accession>A0ABD2PGR6</accession>
<evidence type="ECO:0000313" key="2">
    <source>
        <dbReference type="EMBL" id="KAL3290176.1"/>
    </source>
</evidence>
<keyword evidence="3" id="KW-1185">Reference proteome</keyword>
<dbReference type="AlphaFoldDB" id="A0ABD2PGR6"/>
<proteinExistence type="predicted"/>
<dbReference type="EMBL" id="JABFTP020000186">
    <property type="protein sequence ID" value="KAL3290176.1"/>
    <property type="molecule type" value="Genomic_DNA"/>
</dbReference>
<sequence length="152" mass="17516">MDTNYDTLLSKLESLERENRALKDELKVVVQAKLRIDHDISSVVEVLSSASIIHSDIARVVRLEKRGPKNRPTKVILTCRDHVMKVLKNSFNIKNAFKDKTISISDDRTDLERTFLNEIQDQLQERRQADEKNFIIRYTKGIPGIVKSVPKS</sequence>
<keyword evidence="1" id="KW-0175">Coiled coil</keyword>
<evidence type="ECO:0000313" key="3">
    <source>
        <dbReference type="Proteomes" id="UP001516400"/>
    </source>
</evidence>
<gene>
    <name evidence="2" type="ORF">HHI36_023537</name>
</gene>
<dbReference type="Proteomes" id="UP001516400">
    <property type="component" value="Unassembled WGS sequence"/>
</dbReference>